<dbReference type="Proteomes" id="UP001335737">
    <property type="component" value="Unassembled WGS sequence"/>
</dbReference>
<evidence type="ECO:0000313" key="2">
    <source>
        <dbReference type="Proteomes" id="UP001335737"/>
    </source>
</evidence>
<organism evidence="1 2">
    <name type="scientific">Virgibacillus tibetensis</name>
    <dbReference type="NCBI Taxonomy" id="3042313"/>
    <lineage>
        <taxon>Bacteria</taxon>
        <taxon>Bacillati</taxon>
        <taxon>Bacillota</taxon>
        <taxon>Bacilli</taxon>
        <taxon>Bacillales</taxon>
        <taxon>Bacillaceae</taxon>
        <taxon>Virgibacillus</taxon>
    </lineage>
</organism>
<sequence length="154" mass="18053">MKKKETESGNLITPYTRGFSSKEDAIENIELIQSHLDQVNVKNNEHNRLDDTSFSYMLSNGYPMAMGSWKNSERTRNKIKNYRTNIYWYNLNDLSSTPPKILPKVISSIMNGPFRFIQESYSSGDKLAEKRYHLYLPVIELENVDFEVQQLIYE</sequence>
<reference evidence="1 2" key="1">
    <citation type="journal article" date="2024" name="Int. J. Syst. Evol. Microbiol.">
        <title>Virgibacillus tibetensis sp. nov., isolated from salt lake on the Tibetan Plateau of China.</title>
        <authorList>
            <person name="Phurbu D."/>
            <person name="Liu Z.-X."/>
            <person name="Wang R."/>
            <person name="Zheng Y.-Y."/>
            <person name="Liu H.-C."/>
            <person name="Zhou Y.-G."/>
            <person name="Yu Y.-J."/>
            <person name="Li A.-H."/>
        </authorList>
    </citation>
    <scope>NUCLEOTIDE SEQUENCE [LARGE SCALE GENOMIC DNA]</scope>
    <source>
        <strain evidence="1 2">C22-A2</strain>
    </source>
</reference>
<protein>
    <submittedName>
        <fullName evidence="1">Uncharacterized protein</fullName>
    </submittedName>
</protein>
<evidence type="ECO:0000313" key="1">
    <source>
        <dbReference type="EMBL" id="MEC5424294.1"/>
    </source>
</evidence>
<proteinExistence type="predicted"/>
<keyword evidence="2" id="KW-1185">Reference proteome</keyword>
<name>A0ABU6KIS3_9BACI</name>
<gene>
    <name evidence="1" type="ORF">QGM71_12405</name>
</gene>
<comment type="caution">
    <text evidence="1">The sequence shown here is derived from an EMBL/GenBank/DDBJ whole genome shotgun (WGS) entry which is preliminary data.</text>
</comment>
<accession>A0ABU6KIS3</accession>
<dbReference type="EMBL" id="JARZFX010000005">
    <property type="protein sequence ID" value="MEC5424294.1"/>
    <property type="molecule type" value="Genomic_DNA"/>
</dbReference>
<dbReference type="RefSeq" id="WP_327607859.1">
    <property type="nucleotide sequence ID" value="NZ_JARZFX010000005.1"/>
</dbReference>